<dbReference type="Pfam" id="PF21161">
    <property type="entry name" value="P2R3B_EF-hand"/>
    <property type="match status" value="1"/>
</dbReference>
<dbReference type="InterPro" id="IPR002048">
    <property type="entry name" value="EF_hand_dom"/>
</dbReference>
<reference evidence="6" key="3">
    <citation type="submission" date="2025-09" db="UniProtKB">
        <authorList>
            <consortium name="Ensembl"/>
        </authorList>
    </citation>
    <scope>IDENTIFICATION</scope>
</reference>
<dbReference type="FunFam" id="1.10.238.220:FF:000001">
    <property type="entry name" value="Serine/threonine-protein phosphatase 2A regulatory subunit B'' subunit alpha"/>
    <property type="match status" value="1"/>
</dbReference>
<feature type="compositionally biased region" description="Polar residues" evidence="4">
    <location>
        <begin position="550"/>
        <end position="560"/>
    </location>
</feature>
<feature type="compositionally biased region" description="Pro residues" evidence="4">
    <location>
        <begin position="1040"/>
        <end position="1076"/>
    </location>
</feature>
<feature type="region of interest" description="Disordered" evidence="4">
    <location>
        <begin position="645"/>
        <end position="731"/>
    </location>
</feature>
<keyword evidence="2" id="KW-0106">Calcium</keyword>
<dbReference type="OrthoDB" id="5586at2759"/>
<feature type="region of interest" description="Disordered" evidence="4">
    <location>
        <begin position="1116"/>
        <end position="1167"/>
    </location>
</feature>
<feature type="region of interest" description="Disordered" evidence="4">
    <location>
        <begin position="792"/>
        <end position="811"/>
    </location>
</feature>
<feature type="compositionally biased region" description="Polar residues" evidence="4">
    <location>
        <begin position="144"/>
        <end position="183"/>
    </location>
</feature>
<evidence type="ECO:0000256" key="1">
    <source>
        <dbReference type="ARBA" id="ARBA00022723"/>
    </source>
</evidence>
<evidence type="ECO:0000313" key="6">
    <source>
        <dbReference type="Ensembl" id="ENSOMYP00000046054.2"/>
    </source>
</evidence>
<feature type="region of interest" description="Disordered" evidence="4">
    <location>
        <begin position="994"/>
        <end position="1081"/>
    </location>
</feature>
<feature type="compositionally biased region" description="Low complexity" evidence="4">
    <location>
        <begin position="1028"/>
        <end position="1039"/>
    </location>
</feature>
<feature type="region of interest" description="Disordered" evidence="4">
    <location>
        <begin position="830"/>
        <end position="962"/>
    </location>
</feature>
<reference evidence="6" key="1">
    <citation type="submission" date="2020-07" db="EMBL/GenBank/DDBJ databases">
        <title>A long reads based de novo assembly of the rainbow trout Arlee double haploid line genome.</title>
        <authorList>
            <person name="Gao G."/>
            <person name="Palti Y."/>
        </authorList>
    </citation>
    <scope>NUCLEOTIDE SEQUENCE [LARGE SCALE GENOMIC DNA]</scope>
</reference>
<feature type="compositionally biased region" description="Low complexity" evidence="4">
    <location>
        <begin position="493"/>
        <end position="510"/>
    </location>
</feature>
<dbReference type="Pfam" id="PF13499">
    <property type="entry name" value="EF-hand_7"/>
    <property type="match status" value="1"/>
</dbReference>
<reference evidence="6" key="2">
    <citation type="submission" date="2025-08" db="UniProtKB">
        <authorList>
            <consortium name="Ensembl"/>
        </authorList>
    </citation>
    <scope>IDENTIFICATION</scope>
</reference>
<feature type="domain" description="EF-hand" evidence="5">
    <location>
        <begin position="1438"/>
        <end position="1473"/>
    </location>
</feature>
<proteinExistence type="predicted"/>
<feature type="compositionally biased region" description="Low complexity" evidence="4">
    <location>
        <begin position="715"/>
        <end position="728"/>
    </location>
</feature>
<name>A0A8C7R6F0_ONCMY</name>
<dbReference type="KEGG" id="omy:110497069"/>
<feature type="compositionally biased region" description="Polar residues" evidence="4">
    <location>
        <begin position="600"/>
        <end position="629"/>
    </location>
</feature>
<dbReference type="GO" id="GO:0005509">
    <property type="term" value="F:calcium ion binding"/>
    <property type="evidence" value="ECO:0007669"/>
    <property type="project" value="InterPro"/>
</dbReference>
<accession>A0A8C7R6F0</accession>
<evidence type="ECO:0000256" key="3">
    <source>
        <dbReference type="ARBA" id="ARBA00093310"/>
    </source>
</evidence>
<keyword evidence="7" id="KW-1185">Reference proteome</keyword>
<dbReference type="FunFam" id="1.10.238.10:FF:000628">
    <property type="entry name" value="Serine/threonine-protein phosphatase 2A regulatory subunit B'' subunit beta"/>
    <property type="match status" value="1"/>
</dbReference>
<dbReference type="InterPro" id="IPR018247">
    <property type="entry name" value="EF_Hand_1_Ca_BS"/>
</dbReference>
<dbReference type="InterPro" id="IPR011992">
    <property type="entry name" value="EF-hand-dom_pair"/>
</dbReference>
<feature type="compositionally biased region" description="Pro residues" evidence="4">
    <location>
        <begin position="1131"/>
        <end position="1167"/>
    </location>
</feature>
<feature type="region of interest" description="Disordered" evidence="4">
    <location>
        <begin position="108"/>
        <end position="183"/>
    </location>
</feature>
<gene>
    <name evidence="6" type="primary">LOC110497069</name>
</gene>
<dbReference type="Gene3D" id="1.10.238.230">
    <property type="match status" value="1"/>
</dbReference>
<feature type="compositionally biased region" description="Basic and acidic residues" evidence="4">
    <location>
        <begin position="682"/>
        <end position="698"/>
    </location>
</feature>
<dbReference type="PROSITE" id="PS50222">
    <property type="entry name" value="EF_HAND_2"/>
    <property type="match status" value="1"/>
</dbReference>
<evidence type="ECO:0000313" key="7">
    <source>
        <dbReference type="Proteomes" id="UP000694395"/>
    </source>
</evidence>
<dbReference type="Ensembl" id="ENSOMYT00000050108.2">
    <property type="protein sequence ID" value="ENSOMYP00000046054.2"/>
    <property type="gene ID" value="ENSOMYG00000020495.2"/>
</dbReference>
<evidence type="ECO:0000259" key="5">
    <source>
        <dbReference type="PROSITE" id="PS50222"/>
    </source>
</evidence>
<evidence type="ECO:0000256" key="2">
    <source>
        <dbReference type="ARBA" id="ARBA00022837"/>
    </source>
</evidence>
<dbReference type="GO" id="GO:0019888">
    <property type="term" value="F:protein phosphatase regulator activity"/>
    <property type="evidence" value="ECO:0007669"/>
    <property type="project" value="TreeGrafter"/>
</dbReference>
<sequence>MAAAYRVVVSSVSCYSSVVVDRRAQSHAVHYCSGSCGALSQGLDCTVAHRSTCSELLTAPSHTHAHTHPDPSHTFTHNLTRNANSPHQIPNSCKFSITSSIGSFGVPNDPNSVYGVVGEDSPPWRGKKANTTTTTTSSGPDRPLQSSGPDRPLQSSGPDRPLQSSGPDCPLQSSGPDRPLQSSASLKDITGEAINLASGKLKEFSFEKLRLSTSHVTFRKGRKVRPDSYSRRSTDLDIVYGHFTGNVGGTGNGTITGNGNANDENLPPFSDTIKVLKGLSPAGITAGGGSLSTTSLSSVSRAGGGSTSSLSSACSGSLEAGLNTVASLYLSSLADESLIARLLEKTRAGEEGGVGGAGGEDIRACLDILVKCSEDLKKCTDIIKQCISRKSPGGGEDGGASPESIYRAVMTRLSSYLKKLPLELEGAGLGLGSGAGGQGSGIGGNSELAELVSSLHMLQQAAVPFSPIFGNDQPPRYEDVVQNPPLPKSRDILPPSSLAPDSSLSLSTTPETAGRHKVQTNGLQHTHTLSHTHSPSPHTHTLSISTPPTQAHTPSSQTHTPSERTHTPSISPMEALFIEEDADLGRGLNRASRHTHSHTPTRSLTHTLSRNGTAFSPHTPPSSAHTHLSPNLSHVHVTHTLQSAGEDLTCPPTSEHTPPVTHRDDDIDRLLMDLECLSQSMGRERDRVREGEREREAEPPLPVKTRQRGTGQGNTSPQTQPSLQTQTQINPQAQRPVPVSHLTANAQATRSTPSSPAPLLQAEGSMVGLGDEEDRALLLRILESIESFAQELVDSGGSPGNTGKTGAQSKEKEVMRLLQDTLATAAKTDTLTQAKLPGSPPAGQDGPVTTPAPRPTSGAVSTPAPRPTSGAVSTPAPRPTSGAVSTPAPRPTSGAVSTPAPRPTSGAVSTPAPRPTSGAVSTPAPRPTSGAVSTPAPRPTSGAVSTPAPRPTSGAVSMPAPRLTAGAVPTALPVSSAPTPVPVPVPTTLAESVATDHATPSALPTPFPPPTVVPTPSEAAAKREHPPVADLTAVLTTTATPPPAVTPVPSPVPPPTPSPVPPPTPSPVPPPTPTPGETPVATITAPPVAVRHPVAPSDVVALRDIGSTLLIQQTPEVIRVQSNKQDKKSGTPPPAPLSPTPYVPLPHRSPSPPPTPVVLPPPPPPPPPPPALNIPRFYYPRGLPGATKVNHDAAITAIEAAFTEFEEEKADIYEMGKIAKACGCPLYWKAAMFNGAGGERTGFVSVHSFIATWRKLLHSCYDDSSKFIYLLAKPGCSYLDQEDFIPLLQDIVDTHPGLTFLKDAPEFHSRYITTVIQRIFYVVNRSWTGRITMTELRRSNFLQTLALLEEEDDINQITDYFSYEHFYVIYCKFWELDTDHDLYIDPKDLARYNDHASSSRIIERLFSGAVTRGSSVQREGRMSYAEFSWFLISEEDKKSPTSIEYWFRCMDTDGDGVLSMFELEYFYEEQCSRMEGMGIEPLPFTDLLCQMLDLVKPESQGKITLSDLKRCRMAHIFFDTFFNLEKYLDHEQRDPFALQKDIDNECPEPSDWDKYASEEYEILVAEETANEQLHEGTFDDDYEEAELPVQGEMVGNKMDKLLISDLSA</sequence>
<dbReference type="Gene3D" id="1.10.238.10">
    <property type="entry name" value="EF-hand"/>
    <property type="match status" value="1"/>
</dbReference>
<feature type="compositionally biased region" description="Basic and acidic residues" evidence="4">
    <location>
        <begin position="661"/>
        <end position="672"/>
    </location>
</feature>
<feature type="region of interest" description="Disordered" evidence="4">
    <location>
        <begin position="590"/>
        <end position="629"/>
    </location>
</feature>
<dbReference type="FunFam" id="1.10.238.230:FF:000001">
    <property type="entry name" value="Serine/threonine-protein phosphatase 2A regulatory subunit B'' subunit beta"/>
    <property type="match status" value="1"/>
</dbReference>
<dbReference type="SUPFAM" id="SSF47473">
    <property type="entry name" value="EF-hand"/>
    <property type="match status" value="2"/>
</dbReference>
<dbReference type="GeneTree" id="ENSGT00940000154659"/>
<feature type="region of interest" description="Disordered" evidence="4">
    <location>
        <begin position="61"/>
        <end position="87"/>
    </location>
</feature>
<comment type="function">
    <text evidence="3">The B regulatory subunit might modulate substrate selectivity and catalytic activity, and might also direct the localization of the catalytic enzyme to a particular subcellular compartment.</text>
</comment>
<dbReference type="GO" id="GO:0000159">
    <property type="term" value="C:protein phosphatase type 2A complex"/>
    <property type="evidence" value="ECO:0007669"/>
    <property type="project" value="TreeGrafter"/>
</dbReference>
<dbReference type="Proteomes" id="UP000694395">
    <property type="component" value="Chromosome 18"/>
</dbReference>
<dbReference type="Pfam" id="PF17958">
    <property type="entry name" value="EF-hand_13"/>
    <property type="match status" value="1"/>
</dbReference>
<feature type="compositionally biased region" description="Polar residues" evidence="4">
    <location>
        <begin position="75"/>
        <end position="87"/>
    </location>
</feature>
<organism evidence="6 7">
    <name type="scientific">Oncorhynchus mykiss</name>
    <name type="common">Rainbow trout</name>
    <name type="synonym">Salmo gairdneri</name>
    <dbReference type="NCBI Taxonomy" id="8022"/>
    <lineage>
        <taxon>Eukaryota</taxon>
        <taxon>Metazoa</taxon>
        <taxon>Chordata</taxon>
        <taxon>Craniata</taxon>
        <taxon>Vertebrata</taxon>
        <taxon>Euteleostomi</taxon>
        <taxon>Actinopterygii</taxon>
        <taxon>Neopterygii</taxon>
        <taxon>Teleostei</taxon>
        <taxon>Protacanthopterygii</taxon>
        <taxon>Salmoniformes</taxon>
        <taxon>Salmonidae</taxon>
        <taxon>Salmoninae</taxon>
        <taxon>Oncorhynchus</taxon>
    </lineage>
</organism>
<dbReference type="RefSeq" id="XP_036808019.1">
    <property type="nucleotide sequence ID" value="XM_036952124.1"/>
</dbReference>
<dbReference type="Gene3D" id="1.10.238.220">
    <property type="match status" value="1"/>
</dbReference>
<dbReference type="InterPro" id="IPR041534">
    <property type="entry name" value="EF-hand_13"/>
</dbReference>
<feature type="region of interest" description="Disordered" evidence="4">
    <location>
        <begin position="468"/>
        <end position="570"/>
    </location>
</feature>
<evidence type="ECO:0000256" key="4">
    <source>
        <dbReference type="SAM" id="MobiDB-lite"/>
    </source>
</evidence>
<dbReference type="PROSITE" id="PS00018">
    <property type="entry name" value="EF_HAND_1"/>
    <property type="match status" value="1"/>
</dbReference>
<dbReference type="PANTHER" id="PTHR14095:SF3">
    <property type="entry name" value="SERINE_THREONINE-PROTEIN PHOSPHATASE 2A REGULATORY SUBUNIT B'' SUBUNIT ALPHA"/>
    <property type="match status" value="1"/>
</dbReference>
<dbReference type="GeneID" id="110497069"/>
<feature type="compositionally biased region" description="Pro residues" evidence="4">
    <location>
        <begin position="1003"/>
        <end position="1013"/>
    </location>
</feature>
<keyword evidence="1" id="KW-0479">Metal-binding</keyword>
<protein>
    <submittedName>
        <fullName evidence="6">Protein phosphatase 2, regulatory subunit B'', alpha</fullName>
    </submittedName>
</protein>
<dbReference type="InterPro" id="IPR048855">
    <property type="entry name" value="P2R3A_B_D_EF-hand"/>
</dbReference>
<dbReference type="PANTHER" id="PTHR14095">
    <property type="entry name" value="PHOSPHATASE 2A REGULATORY SUBUNIT-RELATED"/>
    <property type="match status" value="1"/>
</dbReference>
<feature type="compositionally biased region" description="Low complexity" evidence="4">
    <location>
        <begin position="525"/>
        <end position="549"/>
    </location>
</feature>